<dbReference type="EMBL" id="KB207241">
    <property type="protein sequence ID" value="ELP83650.1"/>
    <property type="molecule type" value="Genomic_DNA"/>
</dbReference>
<dbReference type="VEuPathDB" id="AmoebaDB:EIN_008860"/>
<evidence type="ECO:0000313" key="2">
    <source>
        <dbReference type="Proteomes" id="UP000014680"/>
    </source>
</evidence>
<dbReference type="KEGG" id="eiv:EIN_008860"/>
<dbReference type="PANTHER" id="PTHR45661:SF3">
    <property type="entry name" value="IG-LIKE DOMAIN-CONTAINING PROTEIN"/>
    <property type="match status" value="1"/>
</dbReference>
<keyword evidence="2" id="KW-1185">Reference proteome</keyword>
<dbReference type="InterPro" id="IPR026906">
    <property type="entry name" value="LRR_5"/>
</dbReference>
<dbReference type="Gene3D" id="3.80.10.10">
    <property type="entry name" value="Ribonuclease Inhibitor"/>
    <property type="match status" value="2"/>
</dbReference>
<reference evidence="1 2" key="1">
    <citation type="submission" date="2012-10" db="EMBL/GenBank/DDBJ databases">
        <authorList>
            <person name="Zafar N."/>
            <person name="Inman J."/>
            <person name="Hall N."/>
            <person name="Lorenzi H."/>
            <person name="Caler E."/>
        </authorList>
    </citation>
    <scope>NUCLEOTIDE SEQUENCE [LARGE SCALE GENOMIC DNA]</scope>
    <source>
        <strain evidence="1 2">IP1</strain>
    </source>
</reference>
<evidence type="ECO:0008006" key="3">
    <source>
        <dbReference type="Google" id="ProtNLM"/>
    </source>
</evidence>
<dbReference type="Proteomes" id="UP000014680">
    <property type="component" value="Unassembled WGS sequence"/>
</dbReference>
<name>A0A0A1TUF6_ENTIV</name>
<dbReference type="AlphaFoldDB" id="A0A0A1TUF6"/>
<dbReference type="GeneID" id="14882620"/>
<dbReference type="InterPro" id="IPR053139">
    <property type="entry name" value="Surface_bspA-like"/>
</dbReference>
<sequence length="494" mass="56693">MTKMKIRLDGYHAMVVSKYFQTRRDFFSYVLVCKKFRDTLMKYHTNPIPLGFNTINYFEKIETLNIWCPSDETFGNQIPICKRSYTNKKIDFFKIVVWFTVSYNTSLNTLNGLVVYKKIKLTQNDVLSISNRKLETEILRNQLLKDINLILTKINSLDSNCFCSCDFLTEITLPDNITSLGGLCISGCKSLTKITLSKKLDRIDQYCFSMCQGLSKIDIPNSVKHIEDYAFNDKLNEEVIDDVNTFNNRRLMTVNFQSPLAVIENHVYVFAQSLFSFVINDKFKVHSDEMKTFEVSKNVCLDIPSTVLTIESHTFENVKQCSKINFESDIFHIGEFSFNKLIEPFTFGNCISLTKIELPKSVRKVESHAFAGCANLVEINFLGSIETLEEFAFSRCIKLTKFNVCEWKGYIGNGCFSNCDSLKELNMQEGVTEIGETAFQLCKSLSNILIPRSVTSIGLLCFDGCISLKEVRIPQTTKFVARYTFLKKTLIIKY</sequence>
<accession>A0A0A1TUF6</accession>
<dbReference type="PANTHER" id="PTHR45661">
    <property type="entry name" value="SURFACE ANTIGEN"/>
    <property type="match status" value="1"/>
</dbReference>
<dbReference type="Pfam" id="PF13306">
    <property type="entry name" value="LRR_5"/>
    <property type="match status" value="3"/>
</dbReference>
<dbReference type="InterPro" id="IPR032675">
    <property type="entry name" value="LRR_dom_sf"/>
</dbReference>
<evidence type="ECO:0000313" key="1">
    <source>
        <dbReference type="EMBL" id="ELP83650.1"/>
    </source>
</evidence>
<proteinExistence type="predicted"/>
<gene>
    <name evidence="1" type="ORF">EIN_008860</name>
</gene>
<protein>
    <recommendedName>
        <fullName evidence="3">Leucine rich repeat containing protein BspA family protein</fullName>
    </recommendedName>
</protein>
<dbReference type="RefSeq" id="XP_004182996.1">
    <property type="nucleotide sequence ID" value="XM_004182948.1"/>
</dbReference>
<organism evidence="1 2">
    <name type="scientific">Entamoeba invadens IP1</name>
    <dbReference type="NCBI Taxonomy" id="370355"/>
    <lineage>
        <taxon>Eukaryota</taxon>
        <taxon>Amoebozoa</taxon>
        <taxon>Evosea</taxon>
        <taxon>Archamoebae</taxon>
        <taxon>Mastigamoebida</taxon>
        <taxon>Entamoebidae</taxon>
        <taxon>Entamoeba</taxon>
    </lineage>
</organism>
<dbReference type="SUPFAM" id="SSF52058">
    <property type="entry name" value="L domain-like"/>
    <property type="match status" value="2"/>
</dbReference>